<dbReference type="InterPro" id="IPR001433">
    <property type="entry name" value="OxRdtase_FAD/NAD-bd"/>
</dbReference>
<dbReference type="PANTHER" id="PTHR47354">
    <property type="entry name" value="NADH OXIDOREDUCTASE HCR"/>
    <property type="match status" value="1"/>
</dbReference>
<evidence type="ECO:0000256" key="8">
    <source>
        <dbReference type="ARBA" id="ARBA00023014"/>
    </source>
</evidence>
<protein>
    <recommendedName>
        <fullName evidence="9">FAD-binding FR-type domain-containing protein</fullName>
    </recommendedName>
</protein>
<accession>A0A1F5YRH5</accession>
<dbReference type="InterPro" id="IPR012165">
    <property type="entry name" value="Cyt_c3_hydrogenase_gsu"/>
</dbReference>
<evidence type="ECO:0000259" key="9">
    <source>
        <dbReference type="PROSITE" id="PS51384"/>
    </source>
</evidence>
<keyword evidence="6" id="KW-0560">Oxidoreductase</keyword>
<keyword evidence="7" id="KW-0408">Iron</keyword>
<dbReference type="Pfam" id="PF00175">
    <property type="entry name" value="NAD_binding_1"/>
    <property type="match status" value="1"/>
</dbReference>
<dbReference type="GO" id="GO:0016491">
    <property type="term" value="F:oxidoreductase activity"/>
    <property type="evidence" value="ECO:0007669"/>
    <property type="project" value="UniProtKB-KW"/>
</dbReference>
<dbReference type="GO" id="GO:0006221">
    <property type="term" value="P:pyrimidine nucleotide biosynthetic process"/>
    <property type="evidence" value="ECO:0007669"/>
    <property type="project" value="InterPro"/>
</dbReference>
<keyword evidence="2" id="KW-0285">Flavoprotein</keyword>
<dbReference type="EMBL" id="MFIX01000170">
    <property type="protein sequence ID" value="OGG02808.1"/>
    <property type="molecule type" value="Genomic_DNA"/>
</dbReference>
<feature type="domain" description="FAD-binding FR-type" evidence="9">
    <location>
        <begin position="4"/>
        <end position="108"/>
    </location>
</feature>
<dbReference type="PANTHER" id="PTHR47354:SF6">
    <property type="entry name" value="NADH OXIDOREDUCTASE HCR"/>
    <property type="match status" value="1"/>
</dbReference>
<dbReference type="STRING" id="1817867.A3F83_06895"/>
<comment type="cofactor">
    <cofactor evidence="1">
        <name>FAD</name>
        <dbReference type="ChEBI" id="CHEBI:57692"/>
    </cofactor>
</comment>
<dbReference type="GO" id="GO:0046872">
    <property type="term" value="F:metal ion binding"/>
    <property type="evidence" value="ECO:0007669"/>
    <property type="project" value="UniProtKB-KW"/>
</dbReference>
<keyword evidence="8" id="KW-0411">Iron-sulfur</keyword>
<dbReference type="PRINTS" id="PR00371">
    <property type="entry name" value="FPNCR"/>
</dbReference>
<dbReference type="InterPro" id="IPR017927">
    <property type="entry name" value="FAD-bd_FR_type"/>
</dbReference>
<dbReference type="SUPFAM" id="SSF52343">
    <property type="entry name" value="Ferredoxin reductase-like, C-terminal NADP-linked domain"/>
    <property type="match status" value="1"/>
</dbReference>
<evidence type="ECO:0000256" key="5">
    <source>
        <dbReference type="ARBA" id="ARBA00022827"/>
    </source>
</evidence>
<evidence type="ECO:0000256" key="7">
    <source>
        <dbReference type="ARBA" id="ARBA00023004"/>
    </source>
</evidence>
<keyword evidence="4" id="KW-0479">Metal-binding</keyword>
<name>A0A1F5YRH5_9BACT</name>
<keyword evidence="3" id="KW-0001">2Fe-2S</keyword>
<dbReference type="InterPro" id="IPR001709">
    <property type="entry name" value="Flavoprot_Pyr_Nucl_cyt_Rdtase"/>
</dbReference>
<dbReference type="PROSITE" id="PS51384">
    <property type="entry name" value="FAD_FR"/>
    <property type="match status" value="1"/>
</dbReference>
<keyword evidence="5" id="KW-0274">FAD</keyword>
<dbReference type="Gene3D" id="3.40.50.80">
    <property type="entry name" value="Nucleotide-binding domain of ferredoxin-NADP reductase (FNR) module"/>
    <property type="match status" value="1"/>
</dbReference>
<dbReference type="AlphaFoldDB" id="A0A1F5YRH5"/>
<evidence type="ECO:0000256" key="1">
    <source>
        <dbReference type="ARBA" id="ARBA00001974"/>
    </source>
</evidence>
<dbReference type="Gene3D" id="2.40.30.10">
    <property type="entry name" value="Translation factors"/>
    <property type="match status" value="1"/>
</dbReference>
<dbReference type="InterPro" id="IPR017938">
    <property type="entry name" value="Riboflavin_synthase-like_b-brl"/>
</dbReference>
<comment type="caution">
    <text evidence="10">The sequence shown here is derived from an EMBL/GenBank/DDBJ whole genome shotgun (WGS) entry which is preliminary data.</text>
</comment>
<dbReference type="GO" id="GO:0050660">
    <property type="term" value="F:flavin adenine dinucleotide binding"/>
    <property type="evidence" value="ECO:0007669"/>
    <property type="project" value="InterPro"/>
</dbReference>
<evidence type="ECO:0000313" key="11">
    <source>
        <dbReference type="Proteomes" id="UP000179129"/>
    </source>
</evidence>
<proteinExistence type="predicted"/>
<evidence type="ECO:0000256" key="2">
    <source>
        <dbReference type="ARBA" id="ARBA00022630"/>
    </source>
</evidence>
<evidence type="ECO:0000313" key="10">
    <source>
        <dbReference type="EMBL" id="OGG02808.1"/>
    </source>
</evidence>
<evidence type="ECO:0000256" key="4">
    <source>
        <dbReference type="ARBA" id="ARBA00022723"/>
    </source>
</evidence>
<dbReference type="GO" id="GO:0051537">
    <property type="term" value="F:2 iron, 2 sulfur cluster binding"/>
    <property type="evidence" value="ECO:0007669"/>
    <property type="project" value="UniProtKB-KW"/>
</dbReference>
<dbReference type="PRINTS" id="PR00410">
    <property type="entry name" value="PHEHYDRXLASE"/>
</dbReference>
<dbReference type="InterPro" id="IPR050415">
    <property type="entry name" value="MRET"/>
</dbReference>
<gene>
    <name evidence="10" type="ORF">A3F83_06895</name>
</gene>
<evidence type="ECO:0000256" key="3">
    <source>
        <dbReference type="ARBA" id="ARBA00022714"/>
    </source>
</evidence>
<dbReference type="PIRSF" id="PIRSF006816">
    <property type="entry name" value="Cyc3_hyd_g"/>
    <property type="match status" value="1"/>
</dbReference>
<dbReference type="InterPro" id="IPR039261">
    <property type="entry name" value="FNR_nucleotide-bd"/>
</dbReference>
<organism evidence="10 11">
    <name type="scientific">Candidatus Glassbacteria bacterium RIFCSPLOWO2_12_FULL_58_11</name>
    <dbReference type="NCBI Taxonomy" id="1817867"/>
    <lineage>
        <taxon>Bacteria</taxon>
        <taxon>Candidatus Glassiibacteriota</taxon>
    </lineage>
</organism>
<reference evidence="10 11" key="1">
    <citation type="journal article" date="2016" name="Nat. Commun.">
        <title>Thousands of microbial genomes shed light on interconnected biogeochemical processes in an aquifer system.</title>
        <authorList>
            <person name="Anantharaman K."/>
            <person name="Brown C.T."/>
            <person name="Hug L.A."/>
            <person name="Sharon I."/>
            <person name="Castelle C.J."/>
            <person name="Probst A.J."/>
            <person name="Thomas B.C."/>
            <person name="Singh A."/>
            <person name="Wilkins M.J."/>
            <person name="Karaoz U."/>
            <person name="Brodie E.L."/>
            <person name="Williams K.H."/>
            <person name="Hubbard S.S."/>
            <person name="Banfield J.F."/>
        </authorList>
    </citation>
    <scope>NUCLEOTIDE SEQUENCE [LARGE SCALE GENOMIC DNA]</scope>
</reference>
<dbReference type="SUPFAM" id="SSF63380">
    <property type="entry name" value="Riboflavin synthase domain-like"/>
    <property type="match status" value="1"/>
</dbReference>
<dbReference type="CDD" id="cd00322">
    <property type="entry name" value="FNR_like"/>
    <property type="match status" value="1"/>
</dbReference>
<sequence>MPTPAKLPVKVESVIRHTDSVKTFILQPLKPCPRFKPGQFLHFALETYDPGGFWPESRVFSIANSPTRRGSLRITFAVKGKFTRRMYEEVKAGDTRWVKLPYGSFFFPDEAPEVVLVAGGTGITPFLSYLEHALDTGSKSRISLIYGVRSPEYFLFGPFLEECRRGLAGFRSRVFVEDGRPAGEGIEVTKGIISLDEMLKRPAGKAEALYFLSGPLAMIRGLRKILLEAGIAAEAIRVDEWE</sequence>
<dbReference type="Proteomes" id="UP000179129">
    <property type="component" value="Unassembled WGS sequence"/>
</dbReference>
<evidence type="ECO:0000256" key="6">
    <source>
        <dbReference type="ARBA" id="ARBA00023002"/>
    </source>
</evidence>